<keyword evidence="6" id="KW-0418">Kinase</keyword>
<reference evidence="15 16" key="1">
    <citation type="journal article" date="2011" name="Stand. Genomic Sci.">
        <title>Complete genome sequence of Haliscomenobacter hydrossis type strain (O).</title>
        <authorList>
            <consortium name="US DOE Joint Genome Institute (JGI-PGF)"/>
            <person name="Daligault H."/>
            <person name="Lapidus A."/>
            <person name="Zeytun A."/>
            <person name="Nolan M."/>
            <person name="Lucas S."/>
            <person name="Del Rio T.G."/>
            <person name="Tice H."/>
            <person name="Cheng J.F."/>
            <person name="Tapia R."/>
            <person name="Han C."/>
            <person name="Goodwin L."/>
            <person name="Pitluck S."/>
            <person name="Liolios K."/>
            <person name="Pagani I."/>
            <person name="Ivanova N."/>
            <person name="Huntemann M."/>
            <person name="Mavromatis K."/>
            <person name="Mikhailova N."/>
            <person name="Pati A."/>
            <person name="Chen A."/>
            <person name="Palaniappan K."/>
            <person name="Land M."/>
            <person name="Hauser L."/>
            <person name="Brambilla E.M."/>
            <person name="Rohde M."/>
            <person name="Verbarg S."/>
            <person name="Goker M."/>
            <person name="Bristow J."/>
            <person name="Eisen J.A."/>
            <person name="Markowitz V."/>
            <person name="Hugenholtz P."/>
            <person name="Kyrpides N.C."/>
            <person name="Klenk H.P."/>
            <person name="Woyke T."/>
        </authorList>
    </citation>
    <scope>NUCLEOTIDE SEQUENCE [LARGE SCALE GENOMIC DNA]</scope>
    <source>
        <strain evidence="16">ATCC 27775 / DSM 1100 / LMG 10767 / O</strain>
    </source>
</reference>
<dbReference type="GO" id="GO:0004335">
    <property type="term" value="F:galactokinase activity"/>
    <property type="evidence" value="ECO:0007669"/>
    <property type="project" value="UniProtKB-UniRule"/>
</dbReference>
<evidence type="ECO:0000256" key="4">
    <source>
        <dbReference type="ARBA" id="ARBA00022723"/>
    </source>
</evidence>
<dbReference type="PANTHER" id="PTHR10457">
    <property type="entry name" value="MEVALONATE KINASE/GALACTOKINASE"/>
    <property type="match status" value="1"/>
</dbReference>
<gene>
    <name evidence="15" type="ordered locus">Halhy_6500</name>
</gene>
<dbReference type="InterPro" id="IPR006204">
    <property type="entry name" value="GHMP_kinase_N_dom"/>
</dbReference>
<dbReference type="Pfam" id="PF10509">
    <property type="entry name" value="GalKase_gal_bdg"/>
    <property type="match status" value="1"/>
</dbReference>
<dbReference type="eggNOG" id="COG0153">
    <property type="taxonomic scope" value="Bacteria"/>
</dbReference>
<keyword evidence="5" id="KW-0547">Nucleotide-binding</keyword>
<evidence type="ECO:0000256" key="7">
    <source>
        <dbReference type="ARBA" id="ARBA00022840"/>
    </source>
</evidence>
<dbReference type="RefSeq" id="WP_013768833.1">
    <property type="nucleotide sequence ID" value="NC_015510.1"/>
</dbReference>
<keyword evidence="3 15" id="KW-0808">Transferase</keyword>
<evidence type="ECO:0000256" key="1">
    <source>
        <dbReference type="ARBA" id="ARBA00006566"/>
    </source>
</evidence>
<evidence type="ECO:0000256" key="3">
    <source>
        <dbReference type="ARBA" id="ARBA00022679"/>
    </source>
</evidence>
<evidence type="ECO:0000259" key="13">
    <source>
        <dbReference type="Pfam" id="PF08544"/>
    </source>
</evidence>
<dbReference type="InterPro" id="IPR019741">
    <property type="entry name" value="Galactokinase_CS"/>
</dbReference>
<evidence type="ECO:0000256" key="9">
    <source>
        <dbReference type="ARBA" id="ARBA00023144"/>
    </source>
</evidence>
<dbReference type="InterPro" id="IPR006206">
    <property type="entry name" value="Mevalonate/galactokinase"/>
</dbReference>
<dbReference type="SUPFAM" id="SSF54211">
    <property type="entry name" value="Ribosomal protein S5 domain 2-like"/>
    <property type="match status" value="1"/>
</dbReference>
<reference key="2">
    <citation type="submission" date="2011-04" db="EMBL/GenBank/DDBJ databases">
        <title>Complete sequence of chromosome of Haliscomenobacter hydrossis DSM 1100.</title>
        <authorList>
            <consortium name="US DOE Joint Genome Institute (JGI-PGF)"/>
            <person name="Lucas S."/>
            <person name="Han J."/>
            <person name="Lapidus A."/>
            <person name="Bruce D."/>
            <person name="Goodwin L."/>
            <person name="Pitluck S."/>
            <person name="Peters L."/>
            <person name="Kyrpides N."/>
            <person name="Mavromatis K."/>
            <person name="Ivanova N."/>
            <person name="Ovchinnikova G."/>
            <person name="Pagani I."/>
            <person name="Daligault H."/>
            <person name="Detter J.C."/>
            <person name="Han C."/>
            <person name="Land M."/>
            <person name="Hauser L."/>
            <person name="Markowitz V."/>
            <person name="Cheng J.-F."/>
            <person name="Hugenholtz P."/>
            <person name="Woyke T."/>
            <person name="Wu D."/>
            <person name="Verbarg S."/>
            <person name="Frueling A."/>
            <person name="Brambilla E."/>
            <person name="Klenk H.-P."/>
            <person name="Eisen J.A."/>
        </authorList>
    </citation>
    <scope>NUCLEOTIDE SEQUENCE</scope>
    <source>
        <strain>DSM 1100</strain>
    </source>
</reference>
<dbReference type="InterPro" id="IPR006203">
    <property type="entry name" value="GHMP_knse_ATP-bd_CS"/>
</dbReference>
<dbReference type="InterPro" id="IPR036554">
    <property type="entry name" value="GHMP_kinase_C_sf"/>
</dbReference>
<dbReference type="PRINTS" id="PR00959">
    <property type="entry name" value="MEVGALKINASE"/>
</dbReference>
<dbReference type="Pfam" id="PF00288">
    <property type="entry name" value="GHMP_kinases_N"/>
    <property type="match status" value="1"/>
</dbReference>
<feature type="domain" description="GHMP kinase N-terminal" evidence="12">
    <location>
        <begin position="95"/>
        <end position="183"/>
    </location>
</feature>
<keyword evidence="8" id="KW-0460">Magnesium</keyword>
<dbReference type="GO" id="GO:0006012">
    <property type="term" value="P:galactose metabolic process"/>
    <property type="evidence" value="ECO:0007669"/>
    <property type="project" value="UniProtKB-UniRule"/>
</dbReference>
<comment type="similarity">
    <text evidence="1">Belongs to the GHMP kinase family. GalK subfamily.</text>
</comment>
<keyword evidence="16" id="KW-1185">Reference proteome</keyword>
<evidence type="ECO:0000259" key="14">
    <source>
        <dbReference type="Pfam" id="PF10509"/>
    </source>
</evidence>
<dbReference type="OrthoDB" id="250531at2"/>
<dbReference type="PROSITE" id="PS00106">
    <property type="entry name" value="GALACTOKINASE"/>
    <property type="match status" value="1"/>
</dbReference>
<dbReference type="Gene3D" id="3.30.230.10">
    <property type="match status" value="1"/>
</dbReference>
<dbReference type="NCBIfam" id="TIGR00131">
    <property type="entry name" value="gal_kin"/>
    <property type="match status" value="1"/>
</dbReference>
<dbReference type="FunFam" id="3.30.70.890:FF:000001">
    <property type="entry name" value="Galactokinase"/>
    <property type="match status" value="1"/>
</dbReference>
<dbReference type="PRINTS" id="PR00473">
    <property type="entry name" value="GALCTOKINASE"/>
</dbReference>
<dbReference type="EMBL" id="CP002691">
    <property type="protein sequence ID" value="AEE54316.1"/>
    <property type="molecule type" value="Genomic_DNA"/>
</dbReference>
<dbReference type="GO" id="GO:0005524">
    <property type="term" value="F:ATP binding"/>
    <property type="evidence" value="ECO:0007669"/>
    <property type="project" value="UniProtKB-UniRule"/>
</dbReference>
<dbReference type="InterPro" id="IPR014721">
    <property type="entry name" value="Ribsml_uS5_D2-typ_fold_subgr"/>
</dbReference>
<dbReference type="InterPro" id="IPR020568">
    <property type="entry name" value="Ribosomal_Su5_D2-typ_SF"/>
</dbReference>
<keyword evidence="2" id="KW-0963">Cytoplasm</keyword>
<feature type="domain" description="GHMP kinase C-terminal" evidence="13">
    <location>
        <begin position="288"/>
        <end position="365"/>
    </location>
</feature>
<dbReference type="Proteomes" id="UP000008461">
    <property type="component" value="Chromosome"/>
</dbReference>
<dbReference type="GO" id="GO:0005829">
    <property type="term" value="C:cytosol"/>
    <property type="evidence" value="ECO:0007669"/>
    <property type="project" value="TreeGrafter"/>
</dbReference>
<dbReference type="PANTHER" id="PTHR10457:SF7">
    <property type="entry name" value="GALACTOKINASE-RELATED"/>
    <property type="match status" value="1"/>
</dbReference>
<dbReference type="GO" id="GO:0046872">
    <property type="term" value="F:metal ion binding"/>
    <property type="evidence" value="ECO:0007669"/>
    <property type="project" value="UniProtKB-KW"/>
</dbReference>
<organism evidence="15 16">
    <name type="scientific">Haliscomenobacter hydrossis (strain ATCC 27775 / DSM 1100 / LMG 10767 / O)</name>
    <dbReference type="NCBI Taxonomy" id="760192"/>
    <lineage>
        <taxon>Bacteria</taxon>
        <taxon>Pseudomonadati</taxon>
        <taxon>Bacteroidota</taxon>
        <taxon>Saprospiria</taxon>
        <taxon>Saprospirales</taxon>
        <taxon>Haliscomenobacteraceae</taxon>
        <taxon>Haliscomenobacter</taxon>
    </lineage>
</organism>
<dbReference type="InterPro" id="IPR013750">
    <property type="entry name" value="GHMP_kinase_C_dom"/>
</dbReference>
<evidence type="ECO:0000256" key="5">
    <source>
        <dbReference type="ARBA" id="ARBA00022741"/>
    </source>
</evidence>
<evidence type="ECO:0000259" key="12">
    <source>
        <dbReference type="Pfam" id="PF00288"/>
    </source>
</evidence>
<keyword evidence="10" id="KW-0119">Carbohydrate metabolism</keyword>
<dbReference type="PIRSF" id="PIRSF000530">
    <property type="entry name" value="Galactokinase"/>
    <property type="match status" value="1"/>
</dbReference>
<dbReference type="InterPro" id="IPR000705">
    <property type="entry name" value="Galactokinase"/>
</dbReference>
<evidence type="ECO:0000256" key="11">
    <source>
        <dbReference type="NCBIfam" id="TIGR00131"/>
    </source>
</evidence>
<name>F4KSG5_HALH1</name>
<feature type="domain" description="Galactokinase N-terminal" evidence="14">
    <location>
        <begin position="15"/>
        <end position="62"/>
    </location>
</feature>
<sequence length="390" mass="42818">MTSNDSVLATSVQKVFLDHFSTQPLVVCAPGRVNLIGEHTDYNEGFVLPAAVDKAVYIAIAPSTSSQGKWVSLDFNESVDIDFQQIVPLPQRWANYILGIVDQLQKSGKPIPLFDCVVAGDVPIGSGMSSSAALESAVVYALNELHQLGLSRWEMALLAQKSENEFIGVKCGIMDMFASLHGKANHVIRLDCRDLSFEYFPIQLGDYRIVLFDTGVKHSLADSAYNARRAQCEEGVRFFQKHYGAPTKSLRDVPIAMVQANRSRLSAEVYNRCLYVTEEIQRTLAACEDLKNGDLAAFGLKMFATHEGLRHLYEVSCIELDFLVDAVQGEPAVLGARMMGGGFGGCTINLVHKDAIDALYKKLAPAYLSNMQHKLGMYMVVTGEGAHVVE</sequence>
<proteinExistence type="inferred from homology"/>
<dbReference type="InterPro" id="IPR019539">
    <property type="entry name" value="GalKase_N"/>
</dbReference>
<keyword evidence="4" id="KW-0479">Metal-binding</keyword>
<dbReference type="KEGG" id="hhy:Halhy_6500"/>
<evidence type="ECO:0000256" key="2">
    <source>
        <dbReference type="ARBA" id="ARBA00022490"/>
    </source>
</evidence>
<dbReference type="EC" id="2.7.1.6" evidence="11"/>
<accession>F4KSG5</accession>
<dbReference type="PROSITE" id="PS00627">
    <property type="entry name" value="GHMP_KINASES_ATP"/>
    <property type="match status" value="1"/>
</dbReference>
<keyword evidence="7" id="KW-0067">ATP-binding</keyword>
<evidence type="ECO:0000256" key="8">
    <source>
        <dbReference type="ARBA" id="ARBA00022842"/>
    </source>
</evidence>
<dbReference type="Gene3D" id="3.30.70.890">
    <property type="entry name" value="GHMP kinase, C-terminal domain"/>
    <property type="match status" value="1"/>
</dbReference>
<evidence type="ECO:0000313" key="16">
    <source>
        <dbReference type="Proteomes" id="UP000008461"/>
    </source>
</evidence>
<dbReference type="SUPFAM" id="SSF55060">
    <property type="entry name" value="GHMP Kinase, C-terminal domain"/>
    <property type="match status" value="1"/>
</dbReference>
<dbReference type="STRING" id="760192.Halhy_6500"/>
<evidence type="ECO:0000256" key="6">
    <source>
        <dbReference type="ARBA" id="ARBA00022777"/>
    </source>
</evidence>
<evidence type="ECO:0000313" key="15">
    <source>
        <dbReference type="EMBL" id="AEE54316.1"/>
    </source>
</evidence>
<protein>
    <recommendedName>
        <fullName evidence="11">Galactokinase</fullName>
        <ecNumber evidence="11">2.7.1.6</ecNumber>
    </recommendedName>
</protein>
<keyword evidence="9" id="KW-0299">Galactose metabolism</keyword>
<dbReference type="FunFam" id="3.30.230.10:FF:000017">
    <property type="entry name" value="Galactokinase"/>
    <property type="match status" value="1"/>
</dbReference>
<dbReference type="HOGENOM" id="CLU_017814_2_1_10"/>
<evidence type="ECO:0000256" key="10">
    <source>
        <dbReference type="ARBA" id="ARBA00023277"/>
    </source>
</evidence>
<dbReference type="AlphaFoldDB" id="F4KSG5"/>
<dbReference type="Pfam" id="PF08544">
    <property type="entry name" value="GHMP_kinases_C"/>
    <property type="match status" value="1"/>
</dbReference>